<dbReference type="Pfam" id="PF00639">
    <property type="entry name" value="Rotamase"/>
    <property type="match status" value="2"/>
</dbReference>
<dbReference type="PANTHER" id="PTHR47637">
    <property type="entry name" value="CHAPERONE SURA"/>
    <property type="match status" value="1"/>
</dbReference>
<dbReference type="InterPro" id="IPR000297">
    <property type="entry name" value="PPIase_PpiC"/>
</dbReference>
<organism evidence="4 5">
    <name type="scientific">Imperialibacter roseus</name>
    <dbReference type="NCBI Taxonomy" id="1324217"/>
    <lineage>
        <taxon>Bacteria</taxon>
        <taxon>Pseudomonadati</taxon>
        <taxon>Bacteroidota</taxon>
        <taxon>Cytophagia</taxon>
        <taxon>Cytophagales</taxon>
        <taxon>Flammeovirgaceae</taxon>
        <taxon>Imperialibacter</taxon>
    </lineage>
</organism>
<dbReference type="EC" id="5.2.1.8" evidence="4"/>
<evidence type="ECO:0000313" key="5">
    <source>
        <dbReference type="Proteomes" id="UP001302349"/>
    </source>
</evidence>
<keyword evidence="5" id="KW-1185">Reference proteome</keyword>
<sequence length="450" mass="51012">MNLKFTGTRIFALSLAFIMMASLKVLGQQTMVLDEIIAKVDNYIILRSDMEKSYLEMLSRNDITGITRCDALETLVINKMLVAKAEIDSVMVEDGDVESNLDRRLQFFINQVGSEERLEEFYGKTIDQFKDELRESVKEQMVVEKMQGTITKDLTVTPAEVKKFFKTIPSDSLPFFSTEVTIGQIVKIPEPGEVEKEKIRTQLIAIRNKILAGESMATLAQQYSMDPSVRRNNGELGFFRRGDLAPEFEATALSMQPGEISMPVETDFGFHIIQLVERRGNTYNSRHILMIPVPSPADIKASRDYLDSLKTQIEAKTITFEKAAKEYSDDKATASDGGFLLDGTGAPRVSVEEIDPVLFFTLDTMKVGNITAPIDYRLDDGTQALRLIYYKDKVPPHQANLEQDFQKIYQATLSAKKNKILSEWFRKAQGDVYIDVDPEFDFCNLLKENY</sequence>
<dbReference type="InterPro" id="IPR046357">
    <property type="entry name" value="PPIase_dom_sf"/>
</dbReference>
<evidence type="ECO:0000256" key="2">
    <source>
        <dbReference type="PROSITE-ProRule" id="PRU00278"/>
    </source>
</evidence>
<accession>A0ABZ0IRX4</accession>
<dbReference type="RefSeq" id="WP_317489192.1">
    <property type="nucleotide sequence ID" value="NZ_CP136051.1"/>
</dbReference>
<keyword evidence="2 4" id="KW-0413">Isomerase</keyword>
<evidence type="ECO:0000259" key="3">
    <source>
        <dbReference type="PROSITE" id="PS50198"/>
    </source>
</evidence>
<dbReference type="PROSITE" id="PS50198">
    <property type="entry name" value="PPIC_PPIASE_2"/>
    <property type="match status" value="2"/>
</dbReference>
<evidence type="ECO:0000313" key="4">
    <source>
        <dbReference type="EMBL" id="WOK06471.1"/>
    </source>
</evidence>
<dbReference type="GO" id="GO:0003755">
    <property type="term" value="F:peptidyl-prolyl cis-trans isomerase activity"/>
    <property type="evidence" value="ECO:0007669"/>
    <property type="project" value="UniProtKB-EC"/>
</dbReference>
<dbReference type="Proteomes" id="UP001302349">
    <property type="component" value="Chromosome"/>
</dbReference>
<protein>
    <submittedName>
        <fullName evidence="4">Peptidylprolyl isomerase</fullName>
        <ecNumber evidence="4">5.2.1.8</ecNumber>
    </submittedName>
</protein>
<reference evidence="4 5" key="1">
    <citation type="journal article" date="2023" name="Microbiol. Resour. Announc.">
        <title>Complete Genome Sequence of Imperialibacter roseus strain P4T.</title>
        <authorList>
            <person name="Tizabi D.R."/>
            <person name="Bachvaroff T."/>
            <person name="Hill R.T."/>
        </authorList>
    </citation>
    <scope>NUCLEOTIDE SEQUENCE [LARGE SCALE GENOMIC DNA]</scope>
    <source>
        <strain evidence="4 5">P4T</strain>
    </source>
</reference>
<evidence type="ECO:0000256" key="1">
    <source>
        <dbReference type="ARBA" id="ARBA00022729"/>
    </source>
</evidence>
<proteinExistence type="predicted"/>
<dbReference type="EMBL" id="CP136051">
    <property type="protein sequence ID" value="WOK06471.1"/>
    <property type="molecule type" value="Genomic_DNA"/>
</dbReference>
<name>A0ABZ0IRX4_9BACT</name>
<dbReference type="Gene3D" id="1.10.4030.10">
    <property type="entry name" value="Porin chaperone SurA, peptide-binding domain"/>
    <property type="match status" value="1"/>
</dbReference>
<dbReference type="InterPro" id="IPR027304">
    <property type="entry name" value="Trigger_fact/SurA_dom_sf"/>
</dbReference>
<dbReference type="SUPFAM" id="SSF109998">
    <property type="entry name" value="Triger factor/SurA peptide-binding domain-like"/>
    <property type="match status" value="1"/>
</dbReference>
<keyword evidence="1" id="KW-0732">Signal</keyword>
<dbReference type="PANTHER" id="PTHR47637:SF1">
    <property type="entry name" value="CHAPERONE SURA"/>
    <property type="match status" value="1"/>
</dbReference>
<keyword evidence="2" id="KW-0697">Rotamase</keyword>
<feature type="domain" description="PpiC" evidence="3">
    <location>
        <begin position="280"/>
        <end position="375"/>
    </location>
</feature>
<gene>
    <name evidence="4" type="ORF">RT717_25685</name>
</gene>
<dbReference type="InterPro" id="IPR050280">
    <property type="entry name" value="OMP_Chaperone_SurA"/>
</dbReference>
<dbReference type="Gene3D" id="3.10.50.40">
    <property type="match status" value="2"/>
</dbReference>
<feature type="domain" description="PpiC" evidence="3">
    <location>
        <begin position="177"/>
        <end position="277"/>
    </location>
</feature>
<dbReference type="SUPFAM" id="SSF54534">
    <property type="entry name" value="FKBP-like"/>
    <property type="match status" value="2"/>
</dbReference>